<comment type="caution">
    <text evidence="1">The sequence shown here is derived from an EMBL/GenBank/DDBJ whole genome shotgun (WGS) entry which is preliminary data.</text>
</comment>
<accession>A0A834P2K9</accession>
<organism evidence="1 2">
    <name type="scientific">Vespula pensylvanica</name>
    <name type="common">Western yellow jacket</name>
    <name type="synonym">Wasp</name>
    <dbReference type="NCBI Taxonomy" id="30213"/>
    <lineage>
        <taxon>Eukaryota</taxon>
        <taxon>Metazoa</taxon>
        <taxon>Ecdysozoa</taxon>
        <taxon>Arthropoda</taxon>
        <taxon>Hexapoda</taxon>
        <taxon>Insecta</taxon>
        <taxon>Pterygota</taxon>
        <taxon>Neoptera</taxon>
        <taxon>Endopterygota</taxon>
        <taxon>Hymenoptera</taxon>
        <taxon>Apocrita</taxon>
        <taxon>Aculeata</taxon>
        <taxon>Vespoidea</taxon>
        <taxon>Vespidae</taxon>
        <taxon>Vespinae</taxon>
        <taxon>Vespula</taxon>
    </lineage>
</organism>
<dbReference type="EMBL" id="JACSDY010000006">
    <property type="protein sequence ID" value="KAF7425686.1"/>
    <property type="molecule type" value="Genomic_DNA"/>
</dbReference>
<name>A0A834P2K9_VESPE</name>
<evidence type="ECO:0000313" key="1">
    <source>
        <dbReference type="EMBL" id="KAF7425686.1"/>
    </source>
</evidence>
<sequence>MRTFDRRSQLKAFPKEDFINFSKKVPMAQFSFLSPLSSFPLIHVKTQDEQGRVRMCKDALLQVKENVFGVYGKGG</sequence>
<proteinExistence type="predicted"/>
<dbReference type="AlphaFoldDB" id="A0A834P2K9"/>
<evidence type="ECO:0000313" key="2">
    <source>
        <dbReference type="Proteomes" id="UP000600918"/>
    </source>
</evidence>
<reference evidence="1" key="1">
    <citation type="journal article" date="2020" name="G3 (Bethesda)">
        <title>High-Quality Assemblies for Three Invasive Social Wasps from the &lt;i&gt;Vespula&lt;/i&gt; Genus.</title>
        <authorList>
            <person name="Harrop T.W.R."/>
            <person name="Guhlin J."/>
            <person name="McLaughlin G.M."/>
            <person name="Permina E."/>
            <person name="Stockwell P."/>
            <person name="Gilligan J."/>
            <person name="Le Lec M.F."/>
            <person name="Gruber M.A.M."/>
            <person name="Quinn O."/>
            <person name="Lovegrove M."/>
            <person name="Duncan E.J."/>
            <person name="Remnant E.J."/>
            <person name="Van Eeckhoven J."/>
            <person name="Graham B."/>
            <person name="Knapp R.A."/>
            <person name="Langford K.W."/>
            <person name="Kronenberg Z."/>
            <person name="Press M.O."/>
            <person name="Eacker S.M."/>
            <person name="Wilson-Rankin E.E."/>
            <person name="Purcell J."/>
            <person name="Lester P.J."/>
            <person name="Dearden P.K."/>
        </authorList>
    </citation>
    <scope>NUCLEOTIDE SEQUENCE</scope>
    <source>
        <strain evidence="1">Volc-1</strain>
    </source>
</reference>
<protein>
    <submittedName>
        <fullName evidence="1">Uncharacterized protein</fullName>
    </submittedName>
</protein>
<dbReference type="Proteomes" id="UP000600918">
    <property type="component" value="Unassembled WGS sequence"/>
</dbReference>
<gene>
    <name evidence="1" type="ORF">H0235_008124</name>
</gene>
<keyword evidence="2" id="KW-1185">Reference proteome</keyword>